<dbReference type="EMBL" id="QJJY01000014">
    <property type="protein sequence ID" value="PXX30998.1"/>
    <property type="molecule type" value="Genomic_DNA"/>
</dbReference>
<dbReference type="AlphaFoldDB" id="A0A318IE38"/>
<gene>
    <name evidence="1" type="ORF">NA66_10141</name>
</gene>
<feature type="non-terminal residue" evidence="1">
    <location>
        <position position="154"/>
    </location>
</feature>
<accession>A0A318IE38</accession>
<protein>
    <submittedName>
        <fullName evidence="1">Uncharacterized protein</fullName>
    </submittedName>
</protein>
<name>A0A318IE38_BURPY</name>
<evidence type="ECO:0000313" key="1">
    <source>
        <dbReference type="EMBL" id="PXX30998.1"/>
    </source>
</evidence>
<proteinExistence type="predicted"/>
<sequence length="154" mass="17245">MEGNIPIVRDEATVDRILRAYCHLFPEITPELNSYWNFARTPRHGLLPFLTSNFLEAHYGQYLSLHRHIEGMRQDLSLQERAAELMDASRRAGVGLSIGLSPWTDDALLDTWDASKREAVIVLETVSKRLFGAVNLCGELLTSGIGTTEAEEMG</sequence>
<reference evidence="1 2" key="1">
    <citation type="submission" date="2018-05" db="EMBL/GenBank/DDBJ databases">
        <title>Comparative genomics of bacterial root endophytes of switchgrass collected from native prairies over two seasons.</title>
        <authorList>
            <person name="Tang Y."/>
        </authorList>
    </citation>
    <scope>NUCLEOTIDE SEQUENCE [LARGE SCALE GENOMIC DNA]</scope>
    <source>
        <strain evidence="1 2">NFIX32</strain>
    </source>
</reference>
<dbReference type="Proteomes" id="UP000247755">
    <property type="component" value="Unassembled WGS sequence"/>
</dbReference>
<organism evidence="1 2">
    <name type="scientific">Burkholderia pyrrocinia</name>
    <name type="common">Pseudomonas pyrrocinia</name>
    <dbReference type="NCBI Taxonomy" id="60550"/>
    <lineage>
        <taxon>Bacteria</taxon>
        <taxon>Pseudomonadati</taxon>
        <taxon>Pseudomonadota</taxon>
        <taxon>Betaproteobacteria</taxon>
        <taxon>Burkholderiales</taxon>
        <taxon>Burkholderiaceae</taxon>
        <taxon>Burkholderia</taxon>
        <taxon>Burkholderia cepacia complex</taxon>
    </lineage>
</organism>
<comment type="caution">
    <text evidence="1">The sequence shown here is derived from an EMBL/GenBank/DDBJ whole genome shotgun (WGS) entry which is preliminary data.</text>
</comment>
<dbReference type="RefSeq" id="WP_181437215.1">
    <property type="nucleotide sequence ID" value="NZ_QJJY01000014.1"/>
</dbReference>
<evidence type="ECO:0000313" key="2">
    <source>
        <dbReference type="Proteomes" id="UP000247755"/>
    </source>
</evidence>